<evidence type="ECO:0000313" key="1">
    <source>
        <dbReference type="EMBL" id="KAJ9598940.1"/>
    </source>
</evidence>
<dbReference type="Proteomes" id="UP001233999">
    <property type="component" value="Unassembled WGS sequence"/>
</dbReference>
<dbReference type="AlphaFoldDB" id="A0AAD8AGX6"/>
<evidence type="ECO:0000313" key="2">
    <source>
        <dbReference type="Proteomes" id="UP001233999"/>
    </source>
</evidence>
<comment type="caution">
    <text evidence="1">The sequence shown here is derived from an EMBL/GenBank/DDBJ whole genome shotgun (WGS) entry which is preliminary data.</text>
</comment>
<protein>
    <submittedName>
        <fullName evidence="1">Uncharacterized protein</fullName>
    </submittedName>
</protein>
<name>A0AAD8AGX6_DIPPU</name>
<feature type="non-terminal residue" evidence="1">
    <location>
        <position position="1"/>
    </location>
</feature>
<proteinExistence type="predicted"/>
<accession>A0AAD8AGX6</accession>
<reference evidence="1" key="2">
    <citation type="submission" date="2023-05" db="EMBL/GenBank/DDBJ databases">
        <authorList>
            <person name="Fouks B."/>
        </authorList>
    </citation>
    <scope>NUCLEOTIDE SEQUENCE</scope>
    <source>
        <strain evidence="1">Stay&amp;Tobe</strain>
        <tissue evidence="1">Testes</tissue>
    </source>
</reference>
<organism evidence="1 2">
    <name type="scientific">Diploptera punctata</name>
    <name type="common">Pacific beetle cockroach</name>
    <dbReference type="NCBI Taxonomy" id="6984"/>
    <lineage>
        <taxon>Eukaryota</taxon>
        <taxon>Metazoa</taxon>
        <taxon>Ecdysozoa</taxon>
        <taxon>Arthropoda</taxon>
        <taxon>Hexapoda</taxon>
        <taxon>Insecta</taxon>
        <taxon>Pterygota</taxon>
        <taxon>Neoptera</taxon>
        <taxon>Polyneoptera</taxon>
        <taxon>Dictyoptera</taxon>
        <taxon>Blattodea</taxon>
        <taxon>Blaberoidea</taxon>
        <taxon>Blaberidae</taxon>
        <taxon>Diplopterinae</taxon>
        <taxon>Diploptera</taxon>
    </lineage>
</organism>
<keyword evidence="2" id="KW-1185">Reference proteome</keyword>
<sequence length="55" mass="6348">PSLPPQHSMVLIFYRLSQPQACLFKFYIDIGWNKQFQCTISSLSRELSSCLLLAQ</sequence>
<dbReference type="EMBL" id="JASPKZ010000842">
    <property type="protein sequence ID" value="KAJ9598940.1"/>
    <property type="molecule type" value="Genomic_DNA"/>
</dbReference>
<feature type="non-terminal residue" evidence="1">
    <location>
        <position position="55"/>
    </location>
</feature>
<gene>
    <name evidence="1" type="ORF">L9F63_010534</name>
</gene>
<reference evidence="1" key="1">
    <citation type="journal article" date="2023" name="IScience">
        <title>Live-bearing cockroach genome reveals convergent evolutionary mechanisms linked to viviparity in insects and beyond.</title>
        <authorList>
            <person name="Fouks B."/>
            <person name="Harrison M.C."/>
            <person name="Mikhailova A.A."/>
            <person name="Marchal E."/>
            <person name="English S."/>
            <person name="Carruthers M."/>
            <person name="Jennings E.C."/>
            <person name="Chiamaka E.L."/>
            <person name="Frigard R.A."/>
            <person name="Pippel M."/>
            <person name="Attardo G.M."/>
            <person name="Benoit J.B."/>
            <person name="Bornberg-Bauer E."/>
            <person name="Tobe S.S."/>
        </authorList>
    </citation>
    <scope>NUCLEOTIDE SEQUENCE</scope>
    <source>
        <strain evidence="1">Stay&amp;Tobe</strain>
    </source>
</reference>